<proteinExistence type="predicted"/>
<dbReference type="SUPFAM" id="SSF52113">
    <property type="entry name" value="BRCT domain"/>
    <property type="match status" value="1"/>
</dbReference>
<evidence type="ECO:0000313" key="3">
    <source>
        <dbReference type="EMBL" id="KAF2798198.1"/>
    </source>
</evidence>
<feature type="compositionally biased region" description="Low complexity" evidence="1">
    <location>
        <begin position="243"/>
        <end position="255"/>
    </location>
</feature>
<feature type="compositionally biased region" description="Polar residues" evidence="1">
    <location>
        <begin position="321"/>
        <end position="343"/>
    </location>
</feature>
<feature type="compositionally biased region" description="Polar residues" evidence="1">
    <location>
        <begin position="526"/>
        <end position="538"/>
    </location>
</feature>
<dbReference type="OrthoDB" id="342264at2759"/>
<feature type="region of interest" description="Disordered" evidence="1">
    <location>
        <begin position="501"/>
        <end position="562"/>
    </location>
</feature>
<dbReference type="EMBL" id="MU001789">
    <property type="protein sequence ID" value="KAF2798198.1"/>
    <property type="molecule type" value="Genomic_DNA"/>
</dbReference>
<feature type="compositionally biased region" description="Polar residues" evidence="1">
    <location>
        <begin position="192"/>
        <end position="202"/>
    </location>
</feature>
<sequence length="581" mass="63310">MGVLSKLIISASGDVVPGKGYEQLKKWVENNGGKWVPRATTGITHLICSKEHWNGNVDAVQTALRTGAYVVSYDWLEDSLQGRRKLAEKKYTWAAVLKERREKKKFKRMGKKVDEIKFRKGCELAREETGSGTSSSVSVSRASSSRGQGGFFVSSLEDLRKKREAREAAEAESRAQKAIGGVVDATNSSAEFFSSQQGSAPSTLPLPAHPIPTSASPPLAPRIVLSPRKASATPTPIPSTNLKPSSKPPASRAAPQTEKLTDNYHIYLDRTGFEYSLKFLRTNLFQNSFAQYQLRLYESNTKPHAYCTFIRYSPPADSHRPSASSAGQDQSQLISSPQPQATLTDGAEAVSGGMHPRIARAMSLLQPPSPFVAPDPTQTYRALLSPINSDYATAFGTFRKAFAELTLLTWEERLDSPDRALQKMRAREKGLEPFVWKRPDAGLPVGEMPGLGAFSIGVGMGPHMDMAGQTMGAESGSLGIVLPAINVPLAYDSGTLGSSMHREAAATQKQQAAAEKEKEAKKQVTLKINQQNSRNQPLFNGVQGRPQQDWKSRQNGKGGGVVVLGGEGRRWAKSGFFDFQR</sequence>
<feature type="region of interest" description="Disordered" evidence="1">
    <location>
        <begin position="317"/>
        <end position="348"/>
    </location>
</feature>
<feature type="region of interest" description="Disordered" evidence="1">
    <location>
        <begin position="124"/>
        <end position="148"/>
    </location>
</feature>
<evidence type="ECO:0000259" key="2">
    <source>
        <dbReference type="PROSITE" id="PS50172"/>
    </source>
</evidence>
<accession>A0A6A6XPT8</accession>
<protein>
    <recommendedName>
        <fullName evidence="2">BRCT domain-containing protein</fullName>
    </recommendedName>
</protein>
<dbReference type="Proteomes" id="UP000799757">
    <property type="component" value="Unassembled WGS sequence"/>
</dbReference>
<feature type="compositionally biased region" description="Low complexity" evidence="1">
    <location>
        <begin position="130"/>
        <end position="145"/>
    </location>
</feature>
<reference evidence="3" key="1">
    <citation type="journal article" date="2020" name="Stud. Mycol.">
        <title>101 Dothideomycetes genomes: a test case for predicting lifestyles and emergence of pathogens.</title>
        <authorList>
            <person name="Haridas S."/>
            <person name="Albert R."/>
            <person name="Binder M."/>
            <person name="Bloem J."/>
            <person name="Labutti K."/>
            <person name="Salamov A."/>
            <person name="Andreopoulos B."/>
            <person name="Baker S."/>
            <person name="Barry K."/>
            <person name="Bills G."/>
            <person name="Bluhm B."/>
            <person name="Cannon C."/>
            <person name="Castanera R."/>
            <person name="Culley D."/>
            <person name="Daum C."/>
            <person name="Ezra D."/>
            <person name="Gonzalez J."/>
            <person name="Henrissat B."/>
            <person name="Kuo A."/>
            <person name="Liang C."/>
            <person name="Lipzen A."/>
            <person name="Lutzoni F."/>
            <person name="Magnuson J."/>
            <person name="Mondo S."/>
            <person name="Nolan M."/>
            <person name="Ohm R."/>
            <person name="Pangilinan J."/>
            <person name="Park H.-J."/>
            <person name="Ramirez L."/>
            <person name="Alfaro M."/>
            <person name="Sun H."/>
            <person name="Tritt A."/>
            <person name="Yoshinaga Y."/>
            <person name="Zwiers L.-H."/>
            <person name="Turgeon B."/>
            <person name="Goodwin S."/>
            <person name="Spatafora J."/>
            <person name="Crous P."/>
            <person name="Grigoriev I."/>
        </authorList>
    </citation>
    <scope>NUCLEOTIDE SEQUENCE</scope>
    <source>
        <strain evidence="3">CBS 109.77</strain>
    </source>
</reference>
<dbReference type="CDD" id="cd00027">
    <property type="entry name" value="BRCT"/>
    <property type="match status" value="1"/>
</dbReference>
<dbReference type="PROSITE" id="PS50172">
    <property type="entry name" value="BRCT"/>
    <property type="match status" value="1"/>
</dbReference>
<feature type="region of interest" description="Disordered" evidence="1">
    <location>
        <begin position="192"/>
        <end position="258"/>
    </location>
</feature>
<dbReference type="SMART" id="SM00292">
    <property type="entry name" value="BRCT"/>
    <property type="match status" value="1"/>
</dbReference>
<evidence type="ECO:0000256" key="1">
    <source>
        <dbReference type="SAM" id="MobiDB-lite"/>
    </source>
</evidence>
<feature type="domain" description="BRCT" evidence="2">
    <location>
        <begin position="1"/>
        <end position="93"/>
    </location>
</feature>
<organism evidence="3 4">
    <name type="scientific">Melanomma pulvis-pyrius CBS 109.77</name>
    <dbReference type="NCBI Taxonomy" id="1314802"/>
    <lineage>
        <taxon>Eukaryota</taxon>
        <taxon>Fungi</taxon>
        <taxon>Dikarya</taxon>
        <taxon>Ascomycota</taxon>
        <taxon>Pezizomycotina</taxon>
        <taxon>Dothideomycetes</taxon>
        <taxon>Pleosporomycetidae</taxon>
        <taxon>Pleosporales</taxon>
        <taxon>Melanommataceae</taxon>
        <taxon>Melanomma</taxon>
    </lineage>
</organism>
<dbReference type="Gene3D" id="3.40.50.10190">
    <property type="entry name" value="BRCT domain"/>
    <property type="match status" value="1"/>
</dbReference>
<dbReference type="InterPro" id="IPR001357">
    <property type="entry name" value="BRCT_dom"/>
</dbReference>
<dbReference type="AlphaFoldDB" id="A0A6A6XPT8"/>
<name>A0A6A6XPT8_9PLEO</name>
<dbReference type="InterPro" id="IPR036420">
    <property type="entry name" value="BRCT_dom_sf"/>
</dbReference>
<keyword evidence="4" id="KW-1185">Reference proteome</keyword>
<gene>
    <name evidence="3" type="ORF">K505DRAFT_371911</name>
</gene>
<evidence type="ECO:0000313" key="4">
    <source>
        <dbReference type="Proteomes" id="UP000799757"/>
    </source>
</evidence>
<feature type="compositionally biased region" description="Polar residues" evidence="1">
    <location>
        <begin position="232"/>
        <end position="242"/>
    </location>
</feature>
<dbReference type="Pfam" id="PF00533">
    <property type="entry name" value="BRCT"/>
    <property type="match status" value="1"/>
</dbReference>